<keyword evidence="2 11" id="KW-0489">Methyltransferase</keyword>
<dbReference type="GO" id="GO:0032259">
    <property type="term" value="P:methylation"/>
    <property type="evidence" value="ECO:0007669"/>
    <property type="project" value="UniProtKB-KW"/>
</dbReference>
<evidence type="ECO:0000259" key="9">
    <source>
        <dbReference type="Pfam" id="PF07669"/>
    </source>
</evidence>
<feature type="domain" description="Type II methyltransferase M.TaqI-like" evidence="9">
    <location>
        <begin position="7"/>
        <end position="106"/>
    </location>
</feature>
<name>A0ABZ3F3U5_9HELI</name>
<dbReference type="Gene3D" id="3.40.50.150">
    <property type="entry name" value="Vaccinia Virus protein VP39"/>
    <property type="match status" value="1"/>
</dbReference>
<dbReference type="InterPro" id="IPR029063">
    <property type="entry name" value="SAM-dependent_MTases_sf"/>
</dbReference>
<dbReference type="InterPro" id="IPR002052">
    <property type="entry name" value="DNA_methylase_N6_adenine_CS"/>
</dbReference>
<evidence type="ECO:0000256" key="3">
    <source>
        <dbReference type="ARBA" id="ARBA00022679"/>
    </source>
</evidence>
<evidence type="ECO:0000256" key="7">
    <source>
        <dbReference type="ARBA" id="ARBA00047942"/>
    </source>
</evidence>
<dbReference type="PANTHER" id="PTHR33841:SF6">
    <property type="entry name" value="TYPE II METHYLTRANSFERASE M.HINDII"/>
    <property type="match status" value="1"/>
</dbReference>
<evidence type="ECO:0000256" key="5">
    <source>
        <dbReference type="ARBA" id="ARBA00022747"/>
    </source>
</evidence>
<evidence type="ECO:0000313" key="11">
    <source>
        <dbReference type="EMBL" id="XAM17842.1"/>
    </source>
</evidence>
<keyword evidence="3" id="KW-0808">Transferase</keyword>
<dbReference type="GO" id="GO:0008168">
    <property type="term" value="F:methyltransferase activity"/>
    <property type="evidence" value="ECO:0007669"/>
    <property type="project" value="UniProtKB-KW"/>
</dbReference>
<dbReference type="Pfam" id="PF07669">
    <property type="entry name" value="Eco57I"/>
    <property type="match status" value="1"/>
</dbReference>
<reference evidence="11 12" key="1">
    <citation type="submission" date="2024-02" db="EMBL/GenBank/DDBJ databases">
        <title>Genome and pathogenicity analysis of Helicobacter mastomyrinus isolated from mice.</title>
        <authorList>
            <person name="Zhu L."/>
        </authorList>
    </citation>
    <scope>NUCLEOTIDE SEQUENCE [LARGE SCALE GENOMIC DNA]</scope>
    <source>
        <strain evidence="11 12">Hm-17</strain>
    </source>
</reference>
<evidence type="ECO:0000256" key="8">
    <source>
        <dbReference type="SAM" id="MobiDB-lite"/>
    </source>
</evidence>
<organism evidence="11 12">
    <name type="scientific">Helicobacter mastomyrinus</name>
    <dbReference type="NCBI Taxonomy" id="287948"/>
    <lineage>
        <taxon>Bacteria</taxon>
        <taxon>Pseudomonadati</taxon>
        <taxon>Campylobacterota</taxon>
        <taxon>Epsilonproteobacteria</taxon>
        <taxon>Campylobacterales</taxon>
        <taxon>Helicobacteraceae</taxon>
        <taxon>Helicobacter</taxon>
    </lineage>
</organism>
<feature type="region of interest" description="Disordered" evidence="8">
    <location>
        <begin position="371"/>
        <end position="394"/>
    </location>
</feature>
<keyword evidence="4" id="KW-0949">S-adenosyl-L-methionine</keyword>
<comment type="catalytic activity">
    <reaction evidence="7">
        <text>a 2'-deoxyadenosine in DNA + S-adenosyl-L-methionine = an N(6)-methyl-2'-deoxyadenosine in DNA + S-adenosyl-L-homocysteine + H(+)</text>
        <dbReference type="Rhea" id="RHEA:15197"/>
        <dbReference type="Rhea" id="RHEA-COMP:12418"/>
        <dbReference type="Rhea" id="RHEA-COMP:12419"/>
        <dbReference type="ChEBI" id="CHEBI:15378"/>
        <dbReference type="ChEBI" id="CHEBI:57856"/>
        <dbReference type="ChEBI" id="CHEBI:59789"/>
        <dbReference type="ChEBI" id="CHEBI:90615"/>
        <dbReference type="ChEBI" id="CHEBI:90616"/>
        <dbReference type="EC" id="2.1.1.72"/>
    </reaction>
</comment>
<keyword evidence="12" id="KW-1185">Reference proteome</keyword>
<dbReference type="InterPro" id="IPR011639">
    <property type="entry name" value="MethylTrfase_TaqI-like_dom"/>
</dbReference>
<dbReference type="Pfam" id="PF12950">
    <property type="entry name" value="TaqI_C"/>
    <property type="match status" value="1"/>
</dbReference>
<dbReference type="InterPro" id="IPR050953">
    <property type="entry name" value="N4_N6_ade-DNA_methylase"/>
</dbReference>
<dbReference type="Proteomes" id="UP001434737">
    <property type="component" value="Chromosome"/>
</dbReference>
<feature type="domain" description="TaqI-like C-terminal specificity" evidence="10">
    <location>
        <begin position="201"/>
        <end position="298"/>
    </location>
</feature>
<dbReference type="EC" id="2.1.1.72" evidence="1"/>
<dbReference type="PRINTS" id="PR00507">
    <property type="entry name" value="N12N6MTFRASE"/>
</dbReference>
<dbReference type="SUPFAM" id="SSF53335">
    <property type="entry name" value="S-adenosyl-L-methionine-dependent methyltransferases"/>
    <property type="match status" value="1"/>
</dbReference>
<sequence length="432" mass="48348">MNAEKTQSQGFDIIIGNPPYIDYRKIDGKTKTSLSETSSVYKKSKEGSIYVYFLERFLLMLADKGNVSFINPIAYICQDSGKGIRTFIDNNLTLKQMLDVSNIKVFENAATYTCVNIFSHKNKRTITKYGQTNDKDISHIQWKPIQNEKIENLSVFLDSISAKIFNANYPKLSDFCRIFCGLSKAGFRADVSCIPSEINRKFLESSNIFKYSFKNAKFIDKIKDYYTQEKINIFEKQELIFMARMTDSIRCCIAPNGYFGGKVNVLYQFNIDRKYILGILNSRLMSYFYAKKYFASHMQGGAFGFDTLSVGSLPIPQITDSNRHIADKIIALVEAILAINAPSPTPPAKGGASICSSSVAGDFSPNSLSIKKGNSALIPPPSAEGVRGRRESHTSQSLILQRQIDSLVYQLYNLNSKEIAIIESAQKAGGNI</sequence>
<dbReference type="RefSeq" id="WP_343353398.1">
    <property type="nucleotide sequence ID" value="NZ_CP145316.1"/>
</dbReference>
<protein>
    <recommendedName>
        <fullName evidence="1">site-specific DNA-methyltransferase (adenine-specific)</fullName>
        <ecNumber evidence="1">2.1.1.72</ecNumber>
    </recommendedName>
</protein>
<keyword evidence="6" id="KW-0238">DNA-binding</keyword>
<accession>A0ABZ3F3U5</accession>
<dbReference type="PROSITE" id="PS00092">
    <property type="entry name" value="N6_MTASE"/>
    <property type="match status" value="1"/>
</dbReference>
<gene>
    <name evidence="11" type="ORF">V3I05_09145</name>
</gene>
<evidence type="ECO:0000313" key="12">
    <source>
        <dbReference type="Proteomes" id="UP001434737"/>
    </source>
</evidence>
<dbReference type="PANTHER" id="PTHR33841">
    <property type="entry name" value="DNA METHYLTRANSFERASE YEEA-RELATED"/>
    <property type="match status" value="1"/>
</dbReference>
<dbReference type="EMBL" id="CP145316">
    <property type="protein sequence ID" value="XAM17842.1"/>
    <property type="molecule type" value="Genomic_DNA"/>
</dbReference>
<evidence type="ECO:0000256" key="6">
    <source>
        <dbReference type="ARBA" id="ARBA00023125"/>
    </source>
</evidence>
<evidence type="ECO:0000256" key="2">
    <source>
        <dbReference type="ARBA" id="ARBA00022603"/>
    </source>
</evidence>
<evidence type="ECO:0000259" key="10">
    <source>
        <dbReference type="Pfam" id="PF12950"/>
    </source>
</evidence>
<keyword evidence="5" id="KW-0680">Restriction system</keyword>
<evidence type="ECO:0000256" key="1">
    <source>
        <dbReference type="ARBA" id="ARBA00011900"/>
    </source>
</evidence>
<evidence type="ECO:0000256" key="4">
    <source>
        <dbReference type="ARBA" id="ARBA00022691"/>
    </source>
</evidence>
<proteinExistence type="predicted"/>
<dbReference type="InterPro" id="IPR025931">
    <property type="entry name" value="TaqI_C"/>
</dbReference>